<evidence type="ECO:0000313" key="2">
    <source>
        <dbReference type="Proteomes" id="UP000053392"/>
    </source>
</evidence>
<gene>
    <name evidence="1" type="ORF">I313_05012</name>
</gene>
<sequence length="32" mass="3659">MPPKGVSRLYSLRWMRPSSVAERKTCAPNLKV</sequence>
<accession>A0A0D0SZY8</accession>
<reference evidence="1 2" key="1">
    <citation type="submission" date="2015-01" db="EMBL/GenBank/DDBJ databases">
        <title>The Genome Sequence of Cryptococcus gattii Ram5.</title>
        <authorList>
            <consortium name="The Broad Institute Genomics Platform"/>
            <person name="Cuomo C."/>
            <person name="Litvintseva A."/>
            <person name="Chen Y."/>
            <person name="Heitman J."/>
            <person name="Sun S."/>
            <person name="Springer D."/>
            <person name="Dromer F."/>
            <person name="Young S."/>
            <person name="Zeng Q."/>
            <person name="Gargeya S."/>
            <person name="Abouelleil A."/>
            <person name="Alvarado L."/>
            <person name="Chapman S.B."/>
            <person name="Gainer-Dewar J."/>
            <person name="Goldberg J."/>
            <person name="Griggs A."/>
            <person name="Gujja S."/>
            <person name="Hansen M."/>
            <person name="Howarth C."/>
            <person name="Imamovic A."/>
            <person name="Larimer J."/>
            <person name="Murphy C."/>
            <person name="Naylor J."/>
            <person name="Pearson M."/>
            <person name="Priest M."/>
            <person name="Roberts A."/>
            <person name="Saif S."/>
            <person name="Shea T."/>
            <person name="Sykes S."/>
            <person name="Wortman J."/>
            <person name="Nusbaum C."/>
            <person name="Birren B."/>
        </authorList>
    </citation>
    <scope>NUCLEOTIDE SEQUENCE [LARGE SCALE GENOMIC DNA]</scope>
    <source>
        <strain evidence="1 2">Ram5</strain>
    </source>
</reference>
<proteinExistence type="predicted"/>
<dbReference type="HOGENOM" id="CLU_3392277_0_0_1"/>
<organism evidence="1 2">
    <name type="scientific">Cryptococcus deuterogattii Ram5</name>
    <dbReference type="NCBI Taxonomy" id="1296110"/>
    <lineage>
        <taxon>Eukaryota</taxon>
        <taxon>Fungi</taxon>
        <taxon>Dikarya</taxon>
        <taxon>Basidiomycota</taxon>
        <taxon>Agaricomycotina</taxon>
        <taxon>Tremellomycetes</taxon>
        <taxon>Tremellales</taxon>
        <taxon>Cryptococcaceae</taxon>
        <taxon>Cryptococcus</taxon>
        <taxon>Cryptococcus gattii species complex</taxon>
    </lineage>
</organism>
<protein>
    <submittedName>
        <fullName evidence="1">Uncharacterized protein</fullName>
    </submittedName>
</protein>
<evidence type="ECO:0000313" key="1">
    <source>
        <dbReference type="EMBL" id="KIR38872.1"/>
    </source>
</evidence>
<keyword evidence="2" id="KW-1185">Reference proteome</keyword>
<dbReference type="Proteomes" id="UP000053392">
    <property type="component" value="Unassembled WGS sequence"/>
</dbReference>
<dbReference type="EMBL" id="KN847908">
    <property type="protein sequence ID" value="KIR38872.1"/>
    <property type="molecule type" value="Genomic_DNA"/>
</dbReference>
<dbReference type="AlphaFoldDB" id="A0A0D0SZY8"/>
<name>A0A0D0SZY8_9TREE</name>